<proteinExistence type="predicted"/>
<evidence type="ECO:0000256" key="5">
    <source>
        <dbReference type="SAM" id="Phobius"/>
    </source>
</evidence>
<protein>
    <submittedName>
        <fullName evidence="6">Possible sulfoacetate exporter</fullName>
    </submittedName>
</protein>
<keyword evidence="3 5" id="KW-1133">Transmembrane helix</keyword>
<comment type="subcellular location">
    <subcellularLocation>
        <location evidence="1">Membrane</location>
        <topology evidence="1">Multi-pass membrane protein</topology>
    </subcellularLocation>
</comment>
<feature type="transmembrane region" description="Helical" evidence="5">
    <location>
        <begin position="37"/>
        <end position="59"/>
    </location>
</feature>
<feature type="transmembrane region" description="Helical" evidence="5">
    <location>
        <begin position="167"/>
        <end position="188"/>
    </location>
</feature>
<dbReference type="GO" id="GO:0016020">
    <property type="term" value="C:membrane"/>
    <property type="evidence" value="ECO:0007669"/>
    <property type="project" value="UniProtKB-SubCell"/>
</dbReference>
<keyword evidence="4 5" id="KW-0472">Membrane</keyword>
<feature type="transmembrane region" description="Helical" evidence="5">
    <location>
        <begin position="131"/>
        <end position="155"/>
    </location>
</feature>
<evidence type="ECO:0000256" key="3">
    <source>
        <dbReference type="ARBA" id="ARBA00022989"/>
    </source>
</evidence>
<keyword evidence="2 5" id="KW-0812">Transmembrane</keyword>
<dbReference type="EMBL" id="UOEH01000040">
    <property type="protein sequence ID" value="VAV90446.1"/>
    <property type="molecule type" value="Genomic_DNA"/>
</dbReference>
<accession>A0A3B0RPA7</accession>
<dbReference type="Pfam" id="PF01925">
    <property type="entry name" value="TauE"/>
    <property type="match status" value="1"/>
</dbReference>
<sequence length="253" mass="26360">MPVLVLLFFITAVLYASVGFGGGSTYNALLVLHGADYRILPSIALICNIIVVAGGAFRFSRAGHLDWRGLAPWIAASVPAAWVGGRIPISETFFIAALGLTLLAAGLRLAFERGPTAPDGDFHPPSAPLAIAIGATLGFISGLVGIGGGIFLAPVLYFLRWGSPQKIAAACSLFILANSLSGLAGQAMKLGDLGGVSMLAEYWMVFPAVLIGGQIGSRLGASKLSPAAVKRLTAALILYVAIRLLWRWAQLAF</sequence>
<organism evidence="6">
    <name type="scientific">hydrothermal vent metagenome</name>
    <dbReference type="NCBI Taxonomy" id="652676"/>
    <lineage>
        <taxon>unclassified sequences</taxon>
        <taxon>metagenomes</taxon>
        <taxon>ecological metagenomes</taxon>
    </lineage>
</organism>
<evidence type="ECO:0000256" key="1">
    <source>
        <dbReference type="ARBA" id="ARBA00004141"/>
    </source>
</evidence>
<evidence type="ECO:0000313" key="6">
    <source>
        <dbReference type="EMBL" id="VAV90446.1"/>
    </source>
</evidence>
<gene>
    <name evidence="6" type="ORF">MNBD_ALPHA05-585</name>
</gene>
<evidence type="ECO:0000256" key="4">
    <source>
        <dbReference type="ARBA" id="ARBA00023136"/>
    </source>
</evidence>
<feature type="transmembrane region" description="Helical" evidence="5">
    <location>
        <begin position="232"/>
        <end position="249"/>
    </location>
</feature>
<name>A0A3B0RPA7_9ZZZZ</name>
<reference evidence="6" key="1">
    <citation type="submission" date="2018-06" db="EMBL/GenBank/DDBJ databases">
        <authorList>
            <person name="Zhirakovskaya E."/>
        </authorList>
    </citation>
    <scope>NUCLEOTIDE SEQUENCE</scope>
</reference>
<dbReference type="PANTHER" id="PTHR43701">
    <property type="entry name" value="MEMBRANE TRANSPORTER PROTEIN MJ0441-RELATED"/>
    <property type="match status" value="1"/>
</dbReference>
<dbReference type="InterPro" id="IPR002781">
    <property type="entry name" value="TM_pro_TauE-like"/>
</dbReference>
<feature type="transmembrane region" description="Helical" evidence="5">
    <location>
        <begin position="200"/>
        <end position="220"/>
    </location>
</feature>
<dbReference type="PANTHER" id="PTHR43701:SF5">
    <property type="entry name" value="MEMBRANE TRANSPORTER PROTEIN-RELATED"/>
    <property type="match status" value="1"/>
</dbReference>
<feature type="transmembrane region" description="Helical" evidence="5">
    <location>
        <begin position="93"/>
        <end position="111"/>
    </location>
</feature>
<dbReference type="InterPro" id="IPR051598">
    <property type="entry name" value="TSUP/Inactive_protease-like"/>
</dbReference>
<dbReference type="AlphaFoldDB" id="A0A3B0RPA7"/>
<evidence type="ECO:0000256" key="2">
    <source>
        <dbReference type="ARBA" id="ARBA00022692"/>
    </source>
</evidence>